<name>A0A6I4I2C5_9SPHI</name>
<dbReference type="SUPFAM" id="SSF51182">
    <property type="entry name" value="RmlC-like cupins"/>
    <property type="match status" value="1"/>
</dbReference>
<dbReference type="PANTHER" id="PTHR36440">
    <property type="entry name" value="PUTATIVE (AFU_ORTHOLOGUE AFUA_8G07350)-RELATED"/>
    <property type="match status" value="1"/>
</dbReference>
<protein>
    <submittedName>
        <fullName evidence="2">Cupin domain-containing protein</fullName>
    </submittedName>
</protein>
<keyword evidence="3" id="KW-1185">Reference proteome</keyword>
<dbReference type="RefSeq" id="WP_157526844.1">
    <property type="nucleotide sequence ID" value="NZ_CP066775.1"/>
</dbReference>
<dbReference type="InterPro" id="IPR014710">
    <property type="entry name" value="RmlC-like_jellyroll"/>
</dbReference>
<dbReference type="InterPro" id="IPR011051">
    <property type="entry name" value="RmlC_Cupin_sf"/>
</dbReference>
<gene>
    <name evidence="2" type="ORF">GO620_013585</name>
</gene>
<evidence type="ECO:0000313" key="2">
    <source>
        <dbReference type="EMBL" id="QQL49200.1"/>
    </source>
</evidence>
<proteinExistence type="predicted"/>
<dbReference type="Proteomes" id="UP000429232">
    <property type="component" value="Chromosome"/>
</dbReference>
<dbReference type="AlphaFoldDB" id="A0A6I4I2C5"/>
<dbReference type="Gene3D" id="2.60.120.10">
    <property type="entry name" value="Jelly Rolls"/>
    <property type="match status" value="1"/>
</dbReference>
<accession>A0A6I4I2C5</accession>
<dbReference type="KEGG" id="mgik:GO620_013585"/>
<evidence type="ECO:0000313" key="3">
    <source>
        <dbReference type="Proteomes" id="UP000429232"/>
    </source>
</evidence>
<dbReference type="PANTHER" id="PTHR36440:SF1">
    <property type="entry name" value="PUTATIVE (AFU_ORTHOLOGUE AFUA_8G07350)-RELATED"/>
    <property type="match status" value="1"/>
</dbReference>
<dbReference type="InterPro" id="IPR053146">
    <property type="entry name" value="QDO-like"/>
</dbReference>
<reference evidence="2 3" key="1">
    <citation type="submission" date="2020-12" db="EMBL/GenBank/DDBJ databases">
        <title>HMF7856_wgs.fasta genome submission.</title>
        <authorList>
            <person name="Kang H."/>
            <person name="Kim H."/>
            <person name="Joh K."/>
        </authorList>
    </citation>
    <scope>NUCLEOTIDE SEQUENCE [LARGE SCALE GENOMIC DNA]</scope>
    <source>
        <strain evidence="2 3">HMF7856</strain>
    </source>
</reference>
<evidence type="ECO:0000259" key="1">
    <source>
        <dbReference type="Pfam" id="PF07883"/>
    </source>
</evidence>
<sequence>MRKYPMPFPTLKPTIVLPVFIRSCALAFEKRRSFRLWLMLFPPMHVHNREDEMFCVLEGEVIFQIEDKKYHAKKGDTVFAPRQLSYRFMIQSEEARMLVTLTPGKFADFFLEQSIPTIGEPRTIAPQGPPPPEAIQYMIEHLRAEYDVHFIAG</sequence>
<organism evidence="2 3">
    <name type="scientific">Mucilaginibacter ginkgonis</name>
    <dbReference type="NCBI Taxonomy" id="2682091"/>
    <lineage>
        <taxon>Bacteria</taxon>
        <taxon>Pseudomonadati</taxon>
        <taxon>Bacteroidota</taxon>
        <taxon>Sphingobacteriia</taxon>
        <taxon>Sphingobacteriales</taxon>
        <taxon>Sphingobacteriaceae</taxon>
        <taxon>Mucilaginibacter</taxon>
    </lineage>
</organism>
<feature type="domain" description="Cupin type-2" evidence="1">
    <location>
        <begin position="43"/>
        <end position="99"/>
    </location>
</feature>
<dbReference type="InterPro" id="IPR013096">
    <property type="entry name" value="Cupin_2"/>
</dbReference>
<dbReference type="Pfam" id="PF07883">
    <property type="entry name" value="Cupin_2"/>
    <property type="match status" value="1"/>
</dbReference>
<dbReference type="EMBL" id="CP066775">
    <property type="protein sequence ID" value="QQL49200.1"/>
    <property type="molecule type" value="Genomic_DNA"/>
</dbReference>